<keyword evidence="9 15" id="KW-0238">DNA-binding</keyword>
<dbReference type="InterPro" id="IPR012319">
    <property type="entry name" value="FPG_cat"/>
</dbReference>
<dbReference type="EMBL" id="CP021376">
    <property type="protein sequence ID" value="ART80342.1"/>
    <property type="molecule type" value="Genomic_DNA"/>
</dbReference>
<dbReference type="Pfam" id="PF06831">
    <property type="entry name" value="H2TH"/>
    <property type="match status" value="1"/>
</dbReference>
<keyword evidence="4 15" id="KW-0479">Metal-binding</keyword>
<keyword evidence="11 15" id="KW-0456">Lyase</keyword>
<feature type="binding site" evidence="15">
    <location>
        <position position="90"/>
    </location>
    <ligand>
        <name>DNA</name>
        <dbReference type="ChEBI" id="CHEBI:16991"/>
    </ligand>
</feature>
<evidence type="ECO:0000256" key="5">
    <source>
        <dbReference type="ARBA" id="ARBA00022763"/>
    </source>
</evidence>
<dbReference type="GO" id="GO:0006284">
    <property type="term" value="P:base-excision repair"/>
    <property type="evidence" value="ECO:0007669"/>
    <property type="project" value="InterPro"/>
</dbReference>
<evidence type="ECO:0000256" key="12">
    <source>
        <dbReference type="ARBA" id="ARBA00023268"/>
    </source>
</evidence>
<keyword evidence="5 15" id="KW-0227">DNA damage</keyword>
<dbReference type="Gene3D" id="1.10.8.50">
    <property type="match status" value="1"/>
</dbReference>
<feature type="binding site" evidence="15">
    <location>
        <position position="151"/>
    </location>
    <ligand>
        <name>DNA</name>
        <dbReference type="ChEBI" id="CHEBI:16991"/>
    </ligand>
</feature>
<evidence type="ECO:0000256" key="3">
    <source>
        <dbReference type="ARBA" id="ARBA00011245"/>
    </source>
</evidence>
<dbReference type="NCBIfam" id="TIGR00577">
    <property type="entry name" value="fpg"/>
    <property type="match status" value="1"/>
</dbReference>
<comment type="catalytic activity">
    <reaction evidence="1 15">
        <text>Hydrolysis of DNA containing ring-opened 7-methylguanine residues, releasing 2,6-diamino-4-hydroxy-5-(N-methyl)formamidopyrimidine.</text>
        <dbReference type="EC" id="3.2.2.23"/>
    </reaction>
</comment>
<feature type="active site" description="Proton donor; for delta-elimination activity" evidence="15">
    <location>
        <position position="260"/>
    </location>
</feature>
<dbReference type="InterPro" id="IPR015887">
    <property type="entry name" value="DNA_glyclase_Znf_dom_DNA_BS"/>
</dbReference>
<dbReference type="PROSITE" id="PS51068">
    <property type="entry name" value="FPG_CAT"/>
    <property type="match status" value="1"/>
</dbReference>
<dbReference type="EC" id="4.2.99.18" evidence="15"/>
<evidence type="ECO:0000313" key="19">
    <source>
        <dbReference type="Proteomes" id="UP000243793"/>
    </source>
</evidence>
<dbReference type="PANTHER" id="PTHR22993:SF9">
    <property type="entry name" value="FORMAMIDOPYRIMIDINE-DNA GLYCOSYLASE"/>
    <property type="match status" value="1"/>
</dbReference>
<comment type="function">
    <text evidence="15">Involved in base excision repair of DNA damaged by oxidation or by mutagenic agents. Acts as DNA glycosylase that recognizes and removes damaged bases. Has a preference for oxidized purines, such as 7,8-dihydro-8-oxoguanine (8-oxoG). Has AP (apurinic/apyrimidinic) lyase activity and introduces nicks in the DNA strand. Cleaves the DNA backbone by beta-delta elimination to generate a single-strand break at the site of the removed base with both 3'- and 5'-phosphates.</text>
</comment>
<keyword evidence="12 15" id="KW-0511">Multifunctional enzyme</keyword>
<evidence type="ECO:0000256" key="9">
    <source>
        <dbReference type="ARBA" id="ARBA00023125"/>
    </source>
</evidence>
<dbReference type="SUPFAM" id="SSF46946">
    <property type="entry name" value="S13-like H2TH domain"/>
    <property type="match status" value="1"/>
</dbReference>
<dbReference type="AlphaFoldDB" id="A0A1Y0CYE1"/>
<keyword evidence="6 15" id="KW-0863">Zinc-finger</keyword>
<dbReference type="GO" id="GO:0008270">
    <property type="term" value="F:zinc ion binding"/>
    <property type="evidence" value="ECO:0007669"/>
    <property type="project" value="UniProtKB-UniRule"/>
</dbReference>
<name>A0A1Y0CYE1_9GAMM</name>
<sequence length="274" mass="30390">MPELPEVEVSRQGITPYMLNETVMRVVVRNPSLRWPVPSEIQQMVGLTITAIRRRAKYLLLETDWGTAILHLGMSGNLKVLPHGTAPTKHDHVDIELSNGKLLRLNDPRRFGCVLWTREPAEQHALLIKLGPEPLTAAFSDTHLYERSRKRKIAVKQFIMDNHVVVGVGNIYANEALFSAGIHPELPANAVSAEQYTALTAEIKQVLARAITQGGTTLKDFTGSDGKPGYFVQELQVYGRAEQPCTTCGVLLQEVRMGGRSTVFCPLCQPRLTS</sequence>
<evidence type="ECO:0000259" key="17">
    <source>
        <dbReference type="PROSITE" id="PS51068"/>
    </source>
</evidence>
<comment type="subunit">
    <text evidence="3 15">Monomer.</text>
</comment>
<dbReference type="InterPro" id="IPR010663">
    <property type="entry name" value="Znf_FPG/IleRS"/>
</dbReference>
<dbReference type="OrthoDB" id="9800855at2"/>
<feature type="domain" description="Formamidopyrimidine-DNA glycosylase catalytic" evidence="17">
    <location>
        <begin position="2"/>
        <end position="112"/>
    </location>
</feature>
<comment type="similarity">
    <text evidence="2 15">Belongs to the FPG family.</text>
</comment>
<dbReference type="SMART" id="SM01232">
    <property type="entry name" value="H2TH"/>
    <property type="match status" value="1"/>
</dbReference>
<keyword evidence="19" id="KW-1185">Reference proteome</keyword>
<dbReference type="PROSITE" id="PS01242">
    <property type="entry name" value="ZF_FPG_1"/>
    <property type="match status" value="1"/>
</dbReference>
<organism evidence="18 19">
    <name type="scientific">Oceanisphaera avium</name>
    <dbReference type="NCBI Taxonomy" id="1903694"/>
    <lineage>
        <taxon>Bacteria</taxon>
        <taxon>Pseudomonadati</taxon>
        <taxon>Pseudomonadota</taxon>
        <taxon>Gammaproteobacteria</taxon>
        <taxon>Aeromonadales</taxon>
        <taxon>Aeromonadaceae</taxon>
        <taxon>Oceanisphaera</taxon>
    </lineage>
</organism>
<evidence type="ECO:0000256" key="14">
    <source>
        <dbReference type="ARBA" id="ARBA00044632"/>
    </source>
</evidence>
<evidence type="ECO:0000313" key="18">
    <source>
        <dbReference type="EMBL" id="ART80342.1"/>
    </source>
</evidence>
<dbReference type="FunFam" id="3.20.190.10:FF:000001">
    <property type="entry name" value="Formamidopyrimidine-DNA glycosylase"/>
    <property type="match status" value="1"/>
</dbReference>
<dbReference type="Gene3D" id="3.20.190.10">
    <property type="entry name" value="MutM-like, N-terminal"/>
    <property type="match status" value="1"/>
</dbReference>
<dbReference type="InterPro" id="IPR000214">
    <property type="entry name" value="Znf_DNA_glyclase/AP_lyase"/>
</dbReference>
<gene>
    <name evidence="15" type="primary">mutM</name>
    <name evidence="15" type="synonym">fpg</name>
    <name evidence="18" type="ORF">CBP12_09440</name>
</gene>
<dbReference type="InterPro" id="IPR010979">
    <property type="entry name" value="Ribosomal_uS13-like_H2TH"/>
</dbReference>
<accession>A0A1Y0CYE1</accession>
<keyword evidence="10 15" id="KW-0234">DNA repair</keyword>
<evidence type="ECO:0000256" key="6">
    <source>
        <dbReference type="ARBA" id="ARBA00022771"/>
    </source>
</evidence>
<comment type="cofactor">
    <cofactor evidence="15">
        <name>Zn(2+)</name>
        <dbReference type="ChEBI" id="CHEBI:29105"/>
    </cofactor>
    <text evidence="15">Binds 1 zinc ion per subunit.</text>
</comment>
<dbReference type="HAMAP" id="MF_00103">
    <property type="entry name" value="Fapy_DNA_glycosyl"/>
    <property type="match status" value="1"/>
</dbReference>
<keyword evidence="7 15" id="KW-0378">Hydrolase</keyword>
<proteinExistence type="inferred from homology"/>
<feature type="active site" description="Schiff-base intermediate with DNA" evidence="15">
    <location>
        <position position="2"/>
    </location>
</feature>
<feature type="domain" description="FPG-type" evidence="16">
    <location>
        <begin position="236"/>
        <end position="270"/>
    </location>
</feature>
<dbReference type="SUPFAM" id="SSF81624">
    <property type="entry name" value="N-terminal domain of MutM-like DNA repair proteins"/>
    <property type="match status" value="1"/>
</dbReference>
<dbReference type="NCBIfam" id="NF002211">
    <property type="entry name" value="PRK01103.1"/>
    <property type="match status" value="1"/>
</dbReference>
<dbReference type="GO" id="GO:0140078">
    <property type="term" value="F:class I DNA-(apurinic or apyrimidinic site) endonuclease activity"/>
    <property type="evidence" value="ECO:0007669"/>
    <property type="project" value="UniProtKB-EC"/>
</dbReference>
<evidence type="ECO:0000256" key="8">
    <source>
        <dbReference type="ARBA" id="ARBA00022833"/>
    </source>
</evidence>
<evidence type="ECO:0000256" key="11">
    <source>
        <dbReference type="ARBA" id="ARBA00023239"/>
    </source>
</evidence>
<evidence type="ECO:0000256" key="13">
    <source>
        <dbReference type="ARBA" id="ARBA00023295"/>
    </source>
</evidence>
<evidence type="ECO:0000256" key="7">
    <source>
        <dbReference type="ARBA" id="ARBA00022801"/>
    </source>
</evidence>
<keyword evidence="13 15" id="KW-0326">Glycosidase</keyword>
<dbReference type="KEGG" id="ocm:CBP12_09440"/>
<feature type="binding site" evidence="15">
    <location>
        <position position="109"/>
    </location>
    <ligand>
        <name>DNA</name>
        <dbReference type="ChEBI" id="CHEBI:16991"/>
    </ligand>
</feature>
<dbReference type="GO" id="GO:0003684">
    <property type="term" value="F:damaged DNA binding"/>
    <property type="evidence" value="ECO:0007669"/>
    <property type="project" value="InterPro"/>
</dbReference>
<protein>
    <recommendedName>
        <fullName evidence="15">Formamidopyrimidine-DNA glycosylase</fullName>
        <shortName evidence="15">Fapy-DNA glycosylase</shortName>
        <ecNumber evidence="15">3.2.2.23</ecNumber>
    </recommendedName>
    <alternativeName>
        <fullName evidence="15">DNA-(apurinic or apyrimidinic site) lyase MutM</fullName>
        <shortName evidence="15">AP lyase MutM</shortName>
        <ecNumber evidence="15">4.2.99.18</ecNumber>
    </alternativeName>
</protein>
<dbReference type="InterPro" id="IPR015886">
    <property type="entry name" value="H2TH_FPG"/>
</dbReference>
<dbReference type="InterPro" id="IPR020629">
    <property type="entry name" value="FPG_Glyclase"/>
</dbReference>
<evidence type="ECO:0000256" key="15">
    <source>
        <dbReference type="HAMAP-Rule" id="MF_00103"/>
    </source>
</evidence>
<dbReference type="SUPFAM" id="SSF57716">
    <property type="entry name" value="Glucocorticoid receptor-like (DNA-binding domain)"/>
    <property type="match status" value="1"/>
</dbReference>
<evidence type="ECO:0000259" key="16">
    <source>
        <dbReference type="PROSITE" id="PS51066"/>
    </source>
</evidence>
<dbReference type="CDD" id="cd08966">
    <property type="entry name" value="EcFpg-like_N"/>
    <property type="match status" value="1"/>
</dbReference>
<dbReference type="Pfam" id="PF01149">
    <property type="entry name" value="Fapy_DNA_glyco"/>
    <property type="match status" value="1"/>
</dbReference>
<evidence type="ECO:0000256" key="1">
    <source>
        <dbReference type="ARBA" id="ARBA00001668"/>
    </source>
</evidence>
<feature type="active site" description="Proton donor; for beta-elimination activity" evidence="15">
    <location>
        <position position="57"/>
    </location>
</feature>
<dbReference type="RefSeq" id="WP_086964208.1">
    <property type="nucleotide sequence ID" value="NZ_CP021376.1"/>
</dbReference>
<dbReference type="FunFam" id="1.10.8.50:FF:000003">
    <property type="entry name" value="Formamidopyrimidine-DNA glycosylase"/>
    <property type="match status" value="1"/>
</dbReference>
<evidence type="ECO:0000256" key="2">
    <source>
        <dbReference type="ARBA" id="ARBA00009409"/>
    </source>
</evidence>
<keyword evidence="8 15" id="KW-0862">Zinc</keyword>
<evidence type="ECO:0000256" key="4">
    <source>
        <dbReference type="ARBA" id="ARBA00022723"/>
    </source>
</evidence>
<dbReference type="PANTHER" id="PTHR22993">
    <property type="entry name" value="FORMAMIDOPYRIMIDINE-DNA GLYCOSYLASE"/>
    <property type="match status" value="1"/>
</dbReference>
<dbReference type="EC" id="3.2.2.23" evidence="15"/>
<evidence type="ECO:0000256" key="10">
    <source>
        <dbReference type="ARBA" id="ARBA00023204"/>
    </source>
</evidence>
<feature type="active site" description="Proton donor" evidence="15">
    <location>
        <position position="3"/>
    </location>
</feature>
<dbReference type="Pfam" id="PF06827">
    <property type="entry name" value="zf-FPG_IleRS"/>
    <property type="match status" value="1"/>
</dbReference>
<comment type="catalytic activity">
    <reaction evidence="14 15">
        <text>2'-deoxyribonucleotide-(2'-deoxyribose 5'-phosphate)-2'-deoxyribonucleotide-DNA = a 3'-end 2'-deoxyribonucleotide-(2,3-dehydro-2,3-deoxyribose 5'-phosphate)-DNA + a 5'-end 5'-phospho-2'-deoxyribonucleoside-DNA + H(+)</text>
        <dbReference type="Rhea" id="RHEA:66592"/>
        <dbReference type="Rhea" id="RHEA-COMP:13180"/>
        <dbReference type="Rhea" id="RHEA-COMP:16897"/>
        <dbReference type="Rhea" id="RHEA-COMP:17067"/>
        <dbReference type="ChEBI" id="CHEBI:15378"/>
        <dbReference type="ChEBI" id="CHEBI:136412"/>
        <dbReference type="ChEBI" id="CHEBI:157695"/>
        <dbReference type="ChEBI" id="CHEBI:167181"/>
        <dbReference type="EC" id="4.2.99.18"/>
    </reaction>
</comment>
<dbReference type="InterPro" id="IPR035937">
    <property type="entry name" value="FPG_N"/>
</dbReference>
<dbReference type="PROSITE" id="PS51066">
    <property type="entry name" value="ZF_FPG_2"/>
    <property type="match status" value="1"/>
</dbReference>
<dbReference type="GO" id="GO:0034039">
    <property type="term" value="F:8-oxo-7,8-dihydroguanine DNA N-glycosylase activity"/>
    <property type="evidence" value="ECO:0007669"/>
    <property type="project" value="TreeGrafter"/>
</dbReference>
<reference evidence="19" key="1">
    <citation type="submission" date="2017-05" db="EMBL/GenBank/DDBJ databases">
        <authorList>
            <person name="Sung H."/>
        </authorList>
    </citation>
    <scope>NUCLEOTIDE SEQUENCE [LARGE SCALE GENOMIC DNA]</scope>
    <source>
        <strain evidence="19">AMac2203</strain>
    </source>
</reference>
<dbReference type="Proteomes" id="UP000243793">
    <property type="component" value="Chromosome"/>
</dbReference>
<dbReference type="SMART" id="SM00898">
    <property type="entry name" value="Fapy_DNA_glyco"/>
    <property type="match status" value="1"/>
</dbReference>